<dbReference type="PANTHER" id="PTHR24188">
    <property type="entry name" value="ANKYRIN REPEAT PROTEIN"/>
    <property type="match status" value="1"/>
</dbReference>
<dbReference type="SUPFAM" id="SSF52540">
    <property type="entry name" value="P-loop containing nucleoside triphosphate hydrolases"/>
    <property type="match status" value="1"/>
</dbReference>
<dbReference type="InterPro" id="IPR027417">
    <property type="entry name" value="P-loop_NTPase"/>
</dbReference>
<proteinExistence type="predicted"/>
<evidence type="ECO:0000256" key="1">
    <source>
        <dbReference type="ARBA" id="ARBA00022737"/>
    </source>
</evidence>
<keyword evidence="2 3" id="KW-0040">ANK repeat</keyword>
<dbReference type="Proteomes" id="UP000596742">
    <property type="component" value="Unassembled WGS sequence"/>
</dbReference>
<evidence type="ECO:0000256" key="4">
    <source>
        <dbReference type="SAM" id="Coils"/>
    </source>
</evidence>
<sequence>MATVGRWKNSKTTINGRKVTIAAQHLMADILHELLSIKEPYHAIADHIKNSGRWDNLKQREQIRISKVAEKLSYEHFDIQLSYKVLKILNIIPPPTNGWGSNPKTTETSVGDDIERIRKYRNKFAHKGKCKITDSQLAEWFLEFKSVAKRMEDYLDKRNREFTDKFSTLEIGSYVDNRDTLMNTIKLAKEEVDQLRLDNDKSDINGKYASIFQIEEWKKVDEKFVSTDLCEKVIQKLEEHNVITVYGKSGIGKSATIHHVALILQKHGQYEICPCRSPKDIEQNIKNSVRQVFVFDDVCGRYSAIQDEIDSWLGYESFLMSITREKNVKVIVTCRLQVFKEEQFQRTCFLKKCAIEFTDDLITPDQKRSIFEKYLDSDLLPAIENAISTYDFFPLMCSLYRKHTQTDIVKFFENPFDIYMSEFDSIKQNQNKVKYFTIILIVLCNGELRFPEKQDTGSYEEKHEIYFKNLMEDCGIFRETPKTDIKMHLDSLVGTFLKTECYRNNMGIDMVIYTPIHAKLFVDYMCHHCGLHFQNVIIKYATSSLLGQRTRLESSASTEEAPIVIRTENEVCFYSRMVQDILEDRSEYVFRSSQMKCPEYRHKLIRYLTCNADLLKSILRDKHIGRKVLFEILASNYSDLIAVAESIQGSLISLLDLAYCSEQNVISRFMKKKFRNLNSPSIYIGKYRYSPVVCASYYGHTEMVKLLLSKGASVNCSASYRQLTPLLAAVAGNNSKTVDIILETHELNVNTVNNRQFSPLMIACSKGKFSMVRFLVDKEANVNAIDKCGHTALMFASRYGFVDIVEYLCERGANFMFRSNKGWTSLMFACKGGHKTIVEYLIEKGASVNNEMDVHCTSPLHIAAKHTHLDLCMYLLQKGANDDLLDDDAVFAITKQTETEDRSADVPNLGSYRTILNSDVFRLPLHEVIELKDQTTYL</sequence>
<dbReference type="Pfam" id="PF12796">
    <property type="entry name" value="Ank_2"/>
    <property type="match status" value="2"/>
</dbReference>
<organism evidence="7 8">
    <name type="scientific">Mytilus galloprovincialis</name>
    <name type="common">Mediterranean mussel</name>
    <dbReference type="NCBI Taxonomy" id="29158"/>
    <lineage>
        <taxon>Eukaryota</taxon>
        <taxon>Metazoa</taxon>
        <taxon>Spiralia</taxon>
        <taxon>Lophotrochozoa</taxon>
        <taxon>Mollusca</taxon>
        <taxon>Bivalvia</taxon>
        <taxon>Autobranchia</taxon>
        <taxon>Pteriomorphia</taxon>
        <taxon>Mytilida</taxon>
        <taxon>Mytiloidea</taxon>
        <taxon>Mytilidae</taxon>
        <taxon>Mytilinae</taxon>
        <taxon>Mytilus</taxon>
    </lineage>
</organism>
<reference evidence="7" key="1">
    <citation type="submission" date="2018-11" db="EMBL/GenBank/DDBJ databases">
        <authorList>
            <person name="Alioto T."/>
            <person name="Alioto T."/>
        </authorList>
    </citation>
    <scope>NUCLEOTIDE SEQUENCE</scope>
</reference>
<dbReference type="EMBL" id="UYJE01005239">
    <property type="protein sequence ID" value="VDI35484.1"/>
    <property type="molecule type" value="Genomic_DNA"/>
</dbReference>
<accession>A0A8B6EI88</accession>
<dbReference type="InterPro" id="IPR049050">
    <property type="entry name" value="nSTAND3"/>
</dbReference>
<evidence type="ECO:0000259" key="5">
    <source>
        <dbReference type="Pfam" id="PF18738"/>
    </source>
</evidence>
<gene>
    <name evidence="7" type="ORF">MGAL_10B016894</name>
</gene>
<dbReference type="Pfam" id="PF00023">
    <property type="entry name" value="Ank"/>
    <property type="match status" value="1"/>
</dbReference>
<dbReference type="SMART" id="SM00248">
    <property type="entry name" value="ANK"/>
    <property type="match status" value="6"/>
</dbReference>
<feature type="repeat" description="ANK" evidence="3">
    <location>
        <begin position="755"/>
        <end position="787"/>
    </location>
</feature>
<name>A0A8B6EI88_MYTGA</name>
<feature type="repeat" description="ANK" evidence="3">
    <location>
        <begin position="821"/>
        <end position="853"/>
    </location>
</feature>
<dbReference type="InterPro" id="IPR041249">
    <property type="entry name" value="HEPN_DZIP3"/>
</dbReference>
<dbReference type="Pfam" id="PF18738">
    <property type="entry name" value="HEPN_DZIP3"/>
    <property type="match status" value="1"/>
</dbReference>
<dbReference type="PANTHER" id="PTHR24188:SF29">
    <property type="entry name" value="GH09064P"/>
    <property type="match status" value="1"/>
</dbReference>
<dbReference type="InterPro" id="IPR002110">
    <property type="entry name" value="Ankyrin_rpt"/>
</dbReference>
<keyword evidence="1" id="KW-0677">Repeat</keyword>
<feature type="coiled-coil region" evidence="4">
    <location>
        <begin position="178"/>
        <end position="205"/>
    </location>
</feature>
<evidence type="ECO:0008006" key="9">
    <source>
        <dbReference type="Google" id="ProtNLM"/>
    </source>
</evidence>
<evidence type="ECO:0000313" key="8">
    <source>
        <dbReference type="Proteomes" id="UP000596742"/>
    </source>
</evidence>
<dbReference type="OrthoDB" id="242257at2759"/>
<dbReference type="SUPFAM" id="SSF48403">
    <property type="entry name" value="Ankyrin repeat"/>
    <property type="match status" value="1"/>
</dbReference>
<dbReference type="InterPro" id="IPR036770">
    <property type="entry name" value="Ankyrin_rpt-contain_sf"/>
</dbReference>
<keyword evidence="8" id="KW-1185">Reference proteome</keyword>
<feature type="domain" description="DZIP3-like HEPN" evidence="5">
    <location>
        <begin position="56"/>
        <end position="147"/>
    </location>
</feature>
<feature type="domain" description="Novel STAND NTPase 3" evidence="6">
    <location>
        <begin position="224"/>
        <end position="375"/>
    </location>
</feature>
<evidence type="ECO:0000256" key="3">
    <source>
        <dbReference type="PROSITE-ProRule" id="PRU00023"/>
    </source>
</evidence>
<feature type="repeat" description="ANK" evidence="3">
    <location>
        <begin position="788"/>
        <end position="820"/>
    </location>
</feature>
<dbReference type="PROSITE" id="PS50088">
    <property type="entry name" value="ANK_REPEAT"/>
    <property type="match status" value="5"/>
</dbReference>
<dbReference type="Pfam" id="PF20720">
    <property type="entry name" value="nSTAND3"/>
    <property type="match status" value="1"/>
</dbReference>
<dbReference type="Gene3D" id="1.25.40.20">
    <property type="entry name" value="Ankyrin repeat-containing domain"/>
    <property type="match status" value="2"/>
</dbReference>
<dbReference type="AlphaFoldDB" id="A0A8B6EI88"/>
<keyword evidence="4" id="KW-0175">Coiled coil</keyword>
<dbReference type="Gene3D" id="3.40.50.300">
    <property type="entry name" value="P-loop containing nucleotide triphosphate hydrolases"/>
    <property type="match status" value="1"/>
</dbReference>
<evidence type="ECO:0000313" key="7">
    <source>
        <dbReference type="EMBL" id="VDI35484.1"/>
    </source>
</evidence>
<evidence type="ECO:0000259" key="6">
    <source>
        <dbReference type="Pfam" id="PF20720"/>
    </source>
</evidence>
<dbReference type="PROSITE" id="PS50297">
    <property type="entry name" value="ANK_REP_REGION"/>
    <property type="match status" value="5"/>
</dbReference>
<feature type="repeat" description="ANK" evidence="3">
    <location>
        <begin position="855"/>
        <end position="887"/>
    </location>
</feature>
<evidence type="ECO:0000256" key="2">
    <source>
        <dbReference type="ARBA" id="ARBA00023043"/>
    </source>
</evidence>
<feature type="repeat" description="ANK" evidence="3">
    <location>
        <begin position="687"/>
        <end position="719"/>
    </location>
</feature>
<comment type="caution">
    <text evidence="7">The sequence shown here is derived from an EMBL/GenBank/DDBJ whole genome shotgun (WGS) entry which is preliminary data.</text>
</comment>
<protein>
    <recommendedName>
        <fullName evidence="9">DZIP3-like HEPN domain-containing protein</fullName>
    </recommendedName>
</protein>